<gene>
    <name evidence="1" type="ORF">GOP47_0004168</name>
</gene>
<proteinExistence type="predicted"/>
<dbReference type="Proteomes" id="UP000886520">
    <property type="component" value="Chromosome 4"/>
</dbReference>
<name>A0A9D4V710_ADICA</name>
<dbReference type="OrthoDB" id="5988244at2759"/>
<evidence type="ECO:0000313" key="2">
    <source>
        <dbReference type="Proteomes" id="UP000886520"/>
    </source>
</evidence>
<dbReference type="AlphaFoldDB" id="A0A9D4V710"/>
<reference evidence="1" key="1">
    <citation type="submission" date="2021-01" db="EMBL/GenBank/DDBJ databases">
        <title>Adiantum capillus-veneris genome.</title>
        <authorList>
            <person name="Fang Y."/>
            <person name="Liao Q."/>
        </authorList>
    </citation>
    <scope>NUCLEOTIDE SEQUENCE</scope>
    <source>
        <strain evidence="1">H3</strain>
        <tissue evidence="1">Leaf</tissue>
    </source>
</reference>
<keyword evidence="2" id="KW-1185">Reference proteome</keyword>
<accession>A0A9D4V710</accession>
<organism evidence="1 2">
    <name type="scientific">Adiantum capillus-veneris</name>
    <name type="common">Maidenhair fern</name>
    <dbReference type="NCBI Taxonomy" id="13818"/>
    <lineage>
        <taxon>Eukaryota</taxon>
        <taxon>Viridiplantae</taxon>
        <taxon>Streptophyta</taxon>
        <taxon>Embryophyta</taxon>
        <taxon>Tracheophyta</taxon>
        <taxon>Polypodiopsida</taxon>
        <taxon>Polypodiidae</taxon>
        <taxon>Polypodiales</taxon>
        <taxon>Pteridineae</taxon>
        <taxon>Pteridaceae</taxon>
        <taxon>Vittarioideae</taxon>
        <taxon>Adiantum</taxon>
    </lineage>
</organism>
<sequence length="167" mass="19067">MYRWFLQLQLARAFRTSGNTLRFPHVGGEKIWQNKSSERKHIERSTLLDGLQESVIERENNVSMENENNACKHPDVFANGRRRVRIEEHNDVDSLMYDVDGLNVYSQSKTGHNSKGKEVVDMIEMHDKDKDVENSAYASPINSDCNGMYALCMLANECSSPTPLEKG</sequence>
<evidence type="ECO:0000313" key="1">
    <source>
        <dbReference type="EMBL" id="KAI5080985.1"/>
    </source>
</evidence>
<comment type="caution">
    <text evidence="1">The sequence shown here is derived from an EMBL/GenBank/DDBJ whole genome shotgun (WGS) entry which is preliminary data.</text>
</comment>
<protein>
    <submittedName>
        <fullName evidence="1">Uncharacterized protein</fullName>
    </submittedName>
</protein>
<dbReference type="EMBL" id="JABFUD020000004">
    <property type="protein sequence ID" value="KAI5080985.1"/>
    <property type="molecule type" value="Genomic_DNA"/>
</dbReference>